<reference evidence="2 3" key="1">
    <citation type="submission" date="2022-03" db="EMBL/GenBank/DDBJ databases">
        <authorList>
            <person name="He Y."/>
        </authorList>
    </citation>
    <scope>NUCLEOTIDE SEQUENCE [LARGE SCALE GENOMIC DNA]</scope>
    <source>
        <strain evidence="2 3">TK19116</strain>
    </source>
</reference>
<dbReference type="RefSeq" id="WP_255329962.1">
    <property type="nucleotide sequence ID" value="NZ_JAKZEU010000003.1"/>
</dbReference>
<dbReference type="InterPro" id="IPR022472">
    <property type="entry name" value="VPLPA-CTERM"/>
</dbReference>
<name>A0ABT1MRN6_9RHOB</name>
<evidence type="ECO:0000256" key="1">
    <source>
        <dbReference type="SAM" id="SignalP"/>
    </source>
</evidence>
<keyword evidence="1" id="KW-0732">Signal</keyword>
<gene>
    <name evidence="2" type="ORF">MLD63_11035</name>
</gene>
<accession>A0ABT1MRN6</accession>
<sequence length="210" mass="21278">MAALTVAASLVATASSAATFQYDFEIGLDAGSATGGYSSLLGKSTVVRLTLDNGNDTAASQSWLMDHVLSAQLLSVDGVATGSPALNRIPNTDPAVIASGFGVTNQRFITSDANGVAKFDFVKAARGVLYFGQLPGNYILLGNTGRAGGLCEYSVRMTGVGNGLYCGGSINGRSGTAVADTSPPAVPLPASSLLLLAGLGAFRLIRRKAA</sequence>
<dbReference type="NCBIfam" id="TIGR03370">
    <property type="entry name" value="VPLPA-CTERM"/>
    <property type="match status" value="1"/>
</dbReference>
<dbReference type="EMBL" id="JAKZEU010000003">
    <property type="protein sequence ID" value="MCQ0970960.1"/>
    <property type="molecule type" value="Genomic_DNA"/>
</dbReference>
<proteinExistence type="predicted"/>
<protein>
    <submittedName>
        <fullName evidence="2">VPLPA-CTERM sorting domain-containing protein</fullName>
    </submittedName>
</protein>
<comment type="caution">
    <text evidence="2">The sequence shown here is derived from an EMBL/GenBank/DDBJ whole genome shotgun (WGS) entry which is preliminary data.</text>
</comment>
<feature type="chain" id="PRO_5046270371" evidence="1">
    <location>
        <begin position="18"/>
        <end position="210"/>
    </location>
</feature>
<evidence type="ECO:0000313" key="2">
    <source>
        <dbReference type="EMBL" id="MCQ0970960.1"/>
    </source>
</evidence>
<evidence type="ECO:0000313" key="3">
    <source>
        <dbReference type="Proteomes" id="UP001203945"/>
    </source>
</evidence>
<feature type="signal peptide" evidence="1">
    <location>
        <begin position="1"/>
        <end position="17"/>
    </location>
</feature>
<dbReference type="Proteomes" id="UP001203945">
    <property type="component" value="Unassembled WGS sequence"/>
</dbReference>
<organism evidence="2 3">
    <name type="scientific">Paracoccus albicereus</name>
    <dbReference type="NCBI Taxonomy" id="2922394"/>
    <lineage>
        <taxon>Bacteria</taxon>
        <taxon>Pseudomonadati</taxon>
        <taxon>Pseudomonadota</taxon>
        <taxon>Alphaproteobacteria</taxon>
        <taxon>Rhodobacterales</taxon>
        <taxon>Paracoccaceae</taxon>
        <taxon>Paracoccus</taxon>
    </lineage>
</organism>
<keyword evidence="3" id="KW-1185">Reference proteome</keyword>